<dbReference type="InterPro" id="IPR011701">
    <property type="entry name" value="MFS"/>
</dbReference>
<evidence type="ECO:0000256" key="4">
    <source>
        <dbReference type="ARBA" id="ARBA00023136"/>
    </source>
</evidence>
<feature type="transmembrane region" description="Helical" evidence="5">
    <location>
        <begin position="281"/>
        <end position="300"/>
    </location>
</feature>
<dbReference type="InterPro" id="IPR020846">
    <property type="entry name" value="MFS_dom"/>
</dbReference>
<feature type="transmembrane region" description="Helical" evidence="5">
    <location>
        <begin position="244"/>
        <end position="269"/>
    </location>
</feature>
<keyword evidence="2 5" id="KW-0812">Transmembrane</keyword>
<proteinExistence type="predicted"/>
<dbReference type="GO" id="GO:0005886">
    <property type="term" value="C:plasma membrane"/>
    <property type="evidence" value="ECO:0007669"/>
    <property type="project" value="UniProtKB-SubCell"/>
</dbReference>
<dbReference type="SUPFAM" id="SSF103473">
    <property type="entry name" value="MFS general substrate transporter"/>
    <property type="match status" value="1"/>
</dbReference>
<evidence type="ECO:0000256" key="1">
    <source>
        <dbReference type="ARBA" id="ARBA00004651"/>
    </source>
</evidence>
<gene>
    <name evidence="7" type="ORF">H0264_24335</name>
</gene>
<feature type="transmembrane region" description="Helical" evidence="5">
    <location>
        <begin position="138"/>
        <end position="160"/>
    </location>
</feature>
<feature type="transmembrane region" description="Helical" evidence="5">
    <location>
        <begin position="50"/>
        <end position="70"/>
    </location>
</feature>
<feature type="domain" description="Major facilitator superfamily (MFS) profile" evidence="6">
    <location>
        <begin position="16"/>
        <end position="392"/>
    </location>
</feature>
<protein>
    <submittedName>
        <fullName evidence="7">MFS transporter</fullName>
    </submittedName>
</protein>
<keyword evidence="4 5" id="KW-0472">Membrane</keyword>
<evidence type="ECO:0000256" key="3">
    <source>
        <dbReference type="ARBA" id="ARBA00022989"/>
    </source>
</evidence>
<dbReference type="Proteomes" id="UP000515512">
    <property type="component" value="Chromosome"/>
</dbReference>
<feature type="transmembrane region" description="Helical" evidence="5">
    <location>
        <begin position="20"/>
        <end position="38"/>
    </location>
</feature>
<dbReference type="Gene3D" id="1.20.1250.20">
    <property type="entry name" value="MFS general substrate transporter like domains"/>
    <property type="match status" value="2"/>
</dbReference>
<feature type="transmembrane region" description="Helical" evidence="5">
    <location>
        <begin position="166"/>
        <end position="185"/>
    </location>
</feature>
<feature type="transmembrane region" description="Helical" evidence="5">
    <location>
        <begin position="366"/>
        <end position="387"/>
    </location>
</feature>
<evidence type="ECO:0000313" key="7">
    <source>
        <dbReference type="EMBL" id="QLY28484.1"/>
    </source>
</evidence>
<evidence type="ECO:0000256" key="2">
    <source>
        <dbReference type="ARBA" id="ARBA00022692"/>
    </source>
</evidence>
<dbReference type="AlphaFoldDB" id="A0A7D6Z1P1"/>
<dbReference type="PROSITE" id="PS50850">
    <property type="entry name" value="MFS"/>
    <property type="match status" value="1"/>
</dbReference>
<feature type="transmembrane region" description="Helical" evidence="5">
    <location>
        <begin position="82"/>
        <end position="100"/>
    </location>
</feature>
<dbReference type="PANTHER" id="PTHR23514:SF13">
    <property type="entry name" value="INNER MEMBRANE PROTEIN YBJJ"/>
    <property type="match status" value="1"/>
</dbReference>
<dbReference type="KEGG" id="nhu:H0264_24335"/>
<evidence type="ECO:0000313" key="8">
    <source>
        <dbReference type="Proteomes" id="UP000515512"/>
    </source>
</evidence>
<dbReference type="InterPro" id="IPR051788">
    <property type="entry name" value="MFS_Transporter"/>
</dbReference>
<dbReference type="Pfam" id="PF07690">
    <property type="entry name" value="MFS_1"/>
    <property type="match status" value="1"/>
</dbReference>
<organism evidence="7 8">
    <name type="scientific">Nocardia huaxiensis</name>
    <dbReference type="NCBI Taxonomy" id="2755382"/>
    <lineage>
        <taxon>Bacteria</taxon>
        <taxon>Bacillati</taxon>
        <taxon>Actinomycetota</taxon>
        <taxon>Actinomycetes</taxon>
        <taxon>Mycobacteriales</taxon>
        <taxon>Nocardiaceae</taxon>
        <taxon>Nocardia</taxon>
    </lineage>
</organism>
<accession>A0A7D6Z1P1</accession>
<name>A0A7D6Z1P1_9NOCA</name>
<dbReference type="CDD" id="cd17393">
    <property type="entry name" value="MFS_MosC_like"/>
    <property type="match status" value="1"/>
</dbReference>
<dbReference type="GO" id="GO:0022857">
    <property type="term" value="F:transmembrane transporter activity"/>
    <property type="evidence" value="ECO:0007669"/>
    <property type="project" value="InterPro"/>
</dbReference>
<keyword evidence="3 5" id="KW-1133">Transmembrane helix</keyword>
<dbReference type="EMBL" id="CP059399">
    <property type="protein sequence ID" value="QLY28484.1"/>
    <property type="molecule type" value="Genomic_DNA"/>
</dbReference>
<dbReference type="PANTHER" id="PTHR23514">
    <property type="entry name" value="BYPASS OF STOP CODON PROTEIN 6"/>
    <property type="match status" value="1"/>
</dbReference>
<comment type="subcellular location">
    <subcellularLocation>
        <location evidence="1">Cell membrane</location>
        <topology evidence="1">Multi-pass membrane protein</topology>
    </subcellularLocation>
</comment>
<evidence type="ECO:0000259" key="6">
    <source>
        <dbReference type="PROSITE" id="PS50850"/>
    </source>
</evidence>
<feature type="transmembrane region" description="Helical" evidence="5">
    <location>
        <begin position="338"/>
        <end position="360"/>
    </location>
</feature>
<evidence type="ECO:0000256" key="5">
    <source>
        <dbReference type="SAM" id="Phobius"/>
    </source>
</evidence>
<sequence>MSIHNGAAPTVGYRQALTSVRVIFLLSGLLFATWAARIPTVKDSIGLDEAGLAIVFAGLNIGAIVGLQLGKFLTLRFGSRSTLRVTVPVFAVCLPGLLLVPDRAGLTVAAVVFAMSNSVVDVAMNAHGVAVEKSSGRSLLSGIHAYFSMGMIGGSLIGVAAERAEISLTAHFWAVALLTMAAALMRSNRLLPSVVDRVGSAVGGAGRVRQWPTRLIVLGLLAFAVALVEGAANDWSAVYLRDETHASGAAAAVGFAIFAAGMTLGRFAGDHLVARFGPVRPFLAGTLTAGIGFGAALLIGGTIPGFIGLALLGFGISYTLPLTFAAGGDVPGIPVARAIANISILGYCGFFTGPVLIGFLAHRWGLTLGLAVPVAIVLVAALGSRALRPPARSHAHSESACPENNSH</sequence>
<reference evidence="7 8" key="1">
    <citation type="submission" date="2020-07" db="EMBL/GenBank/DDBJ databases">
        <authorList>
            <person name="Zhuang K."/>
            <person name="Ran Y."/>
        </authorList>
    </citation>
    <scope>NUCLEOTIDE SEQUENCE [LARGE SCALE GENOMIC DNA]</scope>
    <source>
        <strain evidence="7 8">WCH-YHL-001</strain>
    </source>
</reference>
<feature type="transmembrane region" description="Helical" evidence="5">
    <location>
        <begin position="106"/>
        <end position="126"/>
    </location>
</feature>
<feature type="transmembrane region" description="Helical" evidence="5">
    <location>
        <begin position="306"/>
        <end position="326"/>
    </location>
</feature>
<feature type="transmembrane region" description="Helical" evidence="5">
    <location>
        <begin position="215"/>
        <end position="232"/>
    </location>
</feature>
<dbReference type="RefSeq" id="WP_181579690.1">
    <property type="nucleotide sequence ID" value="NZ_CP059399.1"/>
</dbReference>
<dbReference type="InterPro" id="IPR036259">
    <property type="entry name" value="MFS_trans_sf"/>
</dbReference>
<keyword evidence="8" id="KW-1185">Reference proteome</keyword>